<accession>A0A0D1W8W7</accession>
<dbReference type="InterPro" id="IPR036812">
    <property type="entry name" value="NAD(P)_OxRdtase_dom_sf"/>
</dbReference>
<dbReference type="InterPro" id="IPR020471">
    <property type="entry name" value="AKR"/>
</dbReference>
<evidence type="ECO:0000256" key="4">
    <source>
        <dbReference type="ARBA" id="ARBA00047534"/>
    </source>
</evidence>
<evidence type="ECO:0000256" key="8">
    <source>
        <dbReference type="PIRSR" id="PIRSR000097-3"/>
    </source>
</evidence>
<comment type="function">
    <text evidence="3">Catalyzes the initial reaction in the xylose utilization pathway by reducing D-xylose into xylitol. Xylose is a major component of hemicelluloses such as xylan. Most fungi utilize D-xylose via three enzymatic reactions, xylose reductase (XR), xylitol dehydrogenase (XDH), and xylulokinase, to form xylulose 5-phosphate, which enters pentose phosphate pathway.</text>
</comment>
<dbReference type="OrthoDB" id="416253at2759"/>
<evidence type="ECO:0000256" key="6">
    <source>
        <dbReference type="PIRSR" id="PIRSR000097-1"/>
    </source>
</evidence>
<evidence type="ECO:0000256" key="2">
    <source>
        <dbReference type="ARBA" id="ARBA00023002"/>
    </source>
</evidence>
<feature type="binding site" evidence="7">
    <location>
        <position position="109"/>
    </location>
    <ligand>
        <name>substrate</name>
    </ligand>
</feature>
<dbReference type="STRING" id="1016849.A0A0D1W8W7"/>
<keyword evidence="2" id="KW-0560">Oxidoreductase</keyword>
<feature type="active site" description="Proton donor" evidence="6">
    <location>
        <position position="53"/>
    </location>
</feature>
<dbReference type="EC" id="1.1.1.307" evidence="1"/>
<dbReference type="PIRSF" id="PIRSF000097">
    <property type="entry name" value="AKR"/>
    <property type="match status" value="1"/>
</dbReference>
<protein>
    <recommendedName>
        <fullName evidence="1">D-xylose reductase [NAD(P)H]</fullName>
        <ecNumber evidence="1">1.1.1.307</ecNumber>
    </recommendedName>
</protein>
<dbReference type="Proteomes" id="UP000053599">
    <property type="component" value="Unassembled WGS sequence"/>
</dbReference>
<reference evidence="10 11" key="1">
    <citation type="submission" date="2015-01" db="EMBL/GenBank/DDBJ databases">
        <title>The Genome Sequence of Exophiala sideris CBS121828.</title>
        <authorList>
            <consortium name="The Broad Institute Genomics Platform"/>
            <person name="Cuomo C."/>
            <person name="de Hoog S."/>
            <person name="Gorbushina A."/>
            <person name="Stielow B."/>
            <person name="Teixiera M."/>
            <person name="Abouelleil A."/>
            <person name="Chapman S.B."/>
            <person name="Priest M."/>
            <person name="Young S.K."/>
            <person name="Wortman J."/>
            <person name="Nusbaum C."/>
            <person name="Birren B."/>
        </authorList>
    </citation>
    <scope>NUCLEOTIDE SEQUENCE [LARGE SCALE GENOMIC DNA]</scope>
    <source>
        <strain evidence="10 11">CBS 121828</strain>
    </source>
</reference>
<dbReference type="HOGENOM" id="CLU_023205_0_0_1"/>
<gene>
    <name evidence="10" type="ORF">PV11_00953</name>
</gene>
<evidence type="ECO:0000313" key="10">
    <source>
        <dbReference type="EMBL" id="KIV85230.1"/>
    </source>
</evidence>
<evidence type="ECO:0000313" key="11">
    <source>
        <dbReference type="Proteomes" id="UP000053599"/>
    </source>
</evidence>
<evidence type="ECO:0000256" key="1">
    <source>
        <dbReference type="ARBA" id="ARBA00012845"/>
    </source>
</evidence>
<dbReference type="Pfam" id="PF00248">
    <property type="entry name" value="Aldo_ket_red"/>
    <property type="match status" value="1"/>
</dbReference>
<dbReference type="PANTHER" id="PTHR11732">
    <property type="entry name" value="ALDO/KETO REDUCTASE"/>
    <property type="match status" value="1"/>
</dbReference>
<feature type="domain" description="NADP-dependent oxidoreductase" evidence="9">
    <location>
        <begin position="20"/>
        <end position="282"/>
    </location>
</feature>
<dbReference type="SUPFAM" id="SSF51430">
    <property type="entry name" value="NAD(P)-linked oxidoreductase"/>
    <property type="match status" value="1"/>
</dbReference>
<evidence type="ECO:0000256" key="5">
    <source>
        <dbReference type="ARBA" id="ARBA00049485"/>
    </source>
</evidence>
<organism evidence="10 11">
    <name type="scientific">Exophiala sideris</name>
    <dbReference type="NCBI Taxonomy" id="1016849"/>
    <lineage>
        <taxon>Eukaryota</taxon>
        <taxon>Fungi</taxon>
        <taxon>Dikarya</taxon>
        <taxon>Ascomycota</taxon>
        <taxon>Pezizomycotina</taxon>
        <taxon>Eurotiomycetes</taxon>
        <taxon>Chaetothyriomycetidae</taxon>
        <taxon>Chaetothyriales</taxon>
        <taxon>Herpotrichiellaceae</taxon>
        <taxon>Exophiala</taxon>
    </lineage>
</organism>
<dbReference type="Gene3D" id="3.20.20.100">
    <property type="entry name" value="NADP-dependent oxidoreductase domain"/>
    <property type="match status" value="1"/>
</dbReference>
<comment type="catalytic activity">
    <reaction evidence="5">
        <text>xylitol + NAD(+) = D-xylose + NADH + H(+)</text>
        <dbReference type="Rhea" id="RHEA:27441"/>
        <dbReference type="ChEBI" id="CHEBI:15378"/>
        <dbReference type="ChEBI" id="CHEBI:17151"/>
        <dbReference type="ChEBI" id="CHEBI:53455"/>
        <dbReference type="ChEBI" id="CHEBI:57540"/>
        <dbReference type="ChEBI" id="CHEBI:57945"/>
        <dbReference type="EC" id="1.1.1.307"/>
    </reaction>
</comment>
<name>A0A0D1W8W7_9EURO</name>
<evidence type="ECO:0000256" key="7">
    <source>
        <dbReference type="PIRSR" id="PIRSR000097-2"/>
    </source>
</evidence>
<dbReference type="GO" id="GO:0016616">
    <property type="term" value="F:oxidoreductase activity, acting on the CH-OH group of donors, NAD or NADP as acceptor"/>
    <property type="evidence" value="ECO:0007669"/>
    <property type="project" value="UniProtKB-ARBA"/>
</dbReference>
<dbReference type="FunFam" id="3.20.20.100:FF:000002">
    <property type="entry name" value="2,5-diketo-D-gluconic acid reductase A"/>
    <property type="match status" value="1"/>
</dbReference>
<feature type="site" description="Lowers pKa of active site Tyr" evidence="8">
    <location>
        <position position="78"/>
    </location>
</feature>
<dbReference type="PRINTS" id="PR00069">
    <property type="entry name" value="ALDKETRDTASE"/>
</dbReference>
<sequence length="313" mass="34838">MATSQPHSVKLANGSSIPAIGLGTWQAPPGEVEGAVATALREGYRHIDCALIYKNEAEVGEGIRQSGVPREEIFITSKLWNTFHPNAGESLRRSLKDLGTDYLDLYLIHWPVRLVPNESSELLPVNPDGSRAIDRDWDMGKTWAQMEDILASGKVKAIGVCNWSIPYLEELKKTWRSKPSVNQVELHPHLPQHELVAWCKKEGILMEAYSPLGGSGGPILSDPDVASIAKKHNVSPANVLISYHVNQGIVPLVKSTSPSRLKSNLQTVKLDEDDMRKLNELSEQPGKHKRYNTPLFGWDLGFDDWYGPQDKKH</sequence>
<dbReference type="InterPro" id="IPR023210">
    <property type="entry name" value="NADP_OxRdtase_dom"/>
</dbReference>
<dbReference type="AlphaFoldDB" id="A0A0D1W8W7"/>
<proteinExistence type="predicted"/>
<dbReference type="PROSITE" id="PS00798">
    <property type="entry name" value="ALDOKETO_REDUCTASE_1"/>
    <property type="match status" value="1"/>
</dbReference>
<evidence type="ECO:0000259" key="9">
    <source>
        <dbReference type="Pfam" id="PF00248"/>
    </source>
</evidence>
<dbReference type="EMBL" id="KN846951">
    <property type="protein sequence ID" value="KIV85230.1"/>
    <property type="molecule type" value="Genomic_DNA"/>
</dbReference>
<dbReference type="InterPro" id="IPR018170">
    <property type="entry name" value="Aldo/ket_reductase_CS"/>
</dbReference>
<comment type="catalytic activity">
    <reaction evidence="4">
        <text>xylitol + NADP(+) = D-xylose + NADPH + H(+)</text>
        <dbReference type="Rhea" id="RHEA:27445"/>
        <dbReference type="ChEBI" id="CHEBI:15378"/>
        <dbReference type="ChEBI" id="CHEBI:17151"/>
        <dbReference type="ChEBI" id="CHEBI:53455"/>
        <dbReference type="ChEBI" id="CHEBI:57783"/>
        <dbReference type="ChEBI" id="CHEBI:58349"/>
        <dbReference type="EC" id="1.1.1.307"/>
    </reaction>
</comment>
<evidence type="ECO:0000256" key="3">
    <source>
        <dbReference type="ARBA" id="ARBA00025065"/>
    </source>
</evidence>